<evidence type="ECO:0000313" key="7">
    <source>
        <dbReference type="EMBL" id="MBB3763143.1"/>
    </source>
</evidence>
<keyword evidence="8" id="KW-1185">Reference proteome</keyword>
<dbReference type="GO" id="GO:0055085">
    <property type="term" value="P:transmembrane transport"/>
    <property type="evidence" value="ECO:0007669"/>
    <property type="project" value="InterPro"/>
</dbReference>
<dbReference type="SUPFAM" id="SSF74653">
    <property type="entry name" value="TolA/TonB C-terminal domain"/>
    <property type="match status" value="1"/>
</dbReference>
<evidence type="ECO:0000313" key="8">
    <source>
        <dbReference type="Proteomes" id="UP000578569"/>
    </source>
</evidence>
<protein>
    <submittedName>
        <fullName evidence="7">Protein TonB</fullName>
    </submittedName>
</protein>
<name>A0A839Z0H3_9SPHN</name>
<dbReference type="NCBIfam" id="TIGR01352">
    <property type="entry name" value="tonB_Cterm"/>
    <property type="match status" value="1"/>
</dbReference>
<evidence type="ECO:0000256" key="2">
    <source>
        <dbReference type="ARBA" id="ARBA00022692"/>
    </source>
</evidence>
<dbReference type="InterPro" id="IPR006260">
    <property type="entry name" value="TonB/TolA_C"/>
</dbReference>
<keyword evidence="2" id="KW-0812">Transmembrane</keyword>
<evidence type="ECO:0000256" key="3">
    <source>
        <dbReference type="ARBA" id="ARBA00022989"/>
    </source>
</evidence>
<evidence type="ECO:0000256" key="4">
    <source>
        <dbReference type="ARBA" id="ARBA00023136"/>
    </source>
</evidence>
<evidence type="ECO:0000259" key="6">
    <source>
        <dbReference type="Pfam" id="PF03544"/>
    </source>
</evidence>
<proteinExistence type="predicted"/>
<comment type="caution">
    <text evidence="7">The sequence shown here is derived from an EMBL/GenBank/DDBJ whole genome shotgun (WGS) entry which is preliminary data.</text>
</comment>
<organism evidence="7 8">
    <name type="scientific">Sphingomicrobium lutaoense</name>
    <dbReference type="NCBI Taxonomy" id="515949"/>
    <lineage>
        <taxon>Bacteria</taxon>
        <taxon>Pseudomonadati</taxon>
        <taxon>Pseudomonadota</taxon>
        <taxon>Alphaproteobacteria</taxon>
        <taxon>Sphingomonadales</taxon>
        <taxon>Sphingomonadaceae</taxon>
        <taxon>Sphingomicrobium</taxon>
    </lineage>
</organism>
<evidence type="ECO:0000256" key="1">
    <source>
        <dbReference type="ARBA" id="ARBA00004167"/>
    </source>
</evidence>
<gene>
    <name evidence="7" type="ORF">FHS50_000166</name>
</gene>
<dbReference type="Proteomes" id="UP000578569">
    <property type="component" value="Unassembled WGS sequence"/>
</dbReference>
<evidence type="ECO:0000256" key="5">
    <source>
        <dbReference type="SAM" id="MobiDB-lite"/>
    </source>
</evidence>
<dbReference type="EMBL" id="JACICF010000001">
    <property type="protein sequence ID" value="MBB3763143.1"/>
    <property type="molecule type" value="Genomic_DNA"/>
</dbReference>
<sequence>MAYRDTIEGRTRIGTLALVILLHAAALAAALLIRGEVVAAPFDDEPLETFDVAIVEPPMAVVEESEDASVSLPRDEGMASAENIESEAKPVEAPKPKVKLPPVNPRPAAEDAGAGNDATQGASTNVGPGAGAGGVGPGTGAGEAGTGKGGGGINPPVLIAGNITRKDYPKELRDQPLVRGEMILEFTIGVDGRVRYCRAVKSSGNAILDRDTCRLMEERYRYRPATNGRGEPISIVGRARRVWFEER</sequence>
<keyword evidence="4" id="KW-0472">Membrane</keyword>
<keyword evidence="3" id="KW-1133">Transmembrane helix</keyword>
<feature type="region of interest" description="Disordered" evidence="5">
    <location>
        <begin position="64"/>
        <end position="154"/>
    </location>
</feature>
<reference evidence="7 8" key="1">
    <citation type="submission" date="2020-08" db="EMBL/GenBank/DDBJ databases">
        <title>Genomic Encyclopedia of Type Strains, Phase IV (KMG-IV): sequencing the most valuable type-strain genomes for metagenomic binning, comparative biology and taxonomic classification.</title>
        <authorList>
            <person name="Goeker M."/>
        </authorList>
    </citation>
    <scope>NUCLEOTIDE SEQUENCE [LARGE SCALE GENOMIC DNA]</scope>
    <source>
        <strain evidence="7 8">DSM 24194</strain>
    </source>
</reference>
<dbReference type="InterPro" id="IPR037682">
    <property type="entry name" value="TonB_C"/>
</dbReference>
<dbReference type="RefSeq" id="WP_265568874.1">
    <property type="nucleotide sequence ID" value="NZ_JANPVP010000001.1"/>
</dbReference>
<feature type="compositionally biased region" description="Basic and acidic residues" evidence="5">
    <location>
        <begin position="86"/>
        <end position="95"/>
    </location>
</feature>
<feature type="compositionally biased region" description="Gly residues" evidence="5">
    <location>
        <begin position="128"/>
        <end position="153"/>
    </location>
</feature>
<dbReference type="Pfam" id="PF03544">
    <property type="entry name" value="TonB_C"/>
    <property type="match status" value="1"/>
</dbReference>
<feature type="domain" description="TonB C-terminal" evidence="6">
    <location>
        <begin position="165"/>
        <end position="236"/>
    </location>
</feature>
<dbReference type="Gene3D" id="3.30.1150.10">
    <property type="match status" value="1"/>
</dbReference>
<comment type="subcellular location">
    <subcellularLocation>
        <location evidence="1">Membrane</location>
        <topology evidence="1">Single-pass membrane protein</topology>
    </subcellularLocation>
</comment>
<dbReference type="AlphaFoldDB" id="A0A839Z0H3"/>
<dbReference type="GO" id="GO:0016020">
    <property type="term" value="C:membrane"/>
    <property type="evidence" value="ECO:0007669"/>
    <property type="project" value="UniProtKB-SubCell"/>
</dbReference>
<accession>A0A839Z0H3</accession>